<feature type="compositionally biased region" description="Polar residues" evidence="1">
    <location>
        <begin position="36"/>
        <end position="54"/>
    </location>
</feature>
<dbReference type="EMBL" id="NESQ01000055">
    <property type="protein sequence ID" value="PUU80842.1"/>
    <property type="molecule type" value="Genomic_DNA"/>
</dbReference>
<feature type="compositionally biased region" description="Low complexity" evidence="1">
    <location>
        <begin position="61"/>
        <end position="81"/>
    </location>
</feature>
<accession>A0A2T6ZZB8</accession>
<keyword evidence="3" id="KW-1185">Reference proteome</keyword>
<evidence type="ECO:0000256" key="1">
    <source>
        <dbReference type="SAM" id="MobiDB-lite"/>
    </source>
</evidence>
<feature type="compositionally biased region" description="Polar residues" evidence="1">
    <location>
        <begin position="456"/>
        <end position="471"/>
    </location>
</feature>
<sequence length="558" mass="61623">MSNQGSVRAERAERTERATVSSDVPGPENDDRPPNNLFTRSQSVTGGYSGNSGHRNVFGDNNNNTSNNNTSNNNTSNSNTSTHHHITNITVAGMASIGADLKSAPIPSSKEIGERLKDVITNRQKDLRKIYGETGPELDNRLESRIEKGVEMAKKLIREMGCPFRIAIDLTVLTLYDVAILIDDSDSMVREENGKRKKTLIQFIDLITETYSMANESGIRAMRFMNSGRGKSDWTDKSQEYLDHHSYGGVSRIGTELKKKILDPLATGNGNQRKPLLVLIVTSSAVCPSPNISEAIVTIKKQVQDERGGHLKNVIRDCVNERRGASKGFGAVLFQFTRIGKDSDAARLLMDLDRDPDLTESIGVFPVEFDLEPRPEDKWFVLRKILLGAIDRDQQDYQYPVERKDSLAGGGKPHFSPLAEQSTKHGGQRGQQDYQYPVEKKDSLAGGGKPHFSPLAEQSTKHGGQRGQQDYQYPVEKKDSLARGGKDFGQSSSGDELQERITKDGTAWGFCTKSVVVDPFARRSRESRRIAKDGAAWASAQNLLLWMPLRGGAGRAGE</sequence>
<feature type="compositionally biased region" description="Polar residues" evidence="1">
    <location>
        <begin position="419"/>
        <end position="434"/>
    </location>
</feature>
<comment type="caution">
    <text evidence="2">The sequence shown here is derived from an EMBL/GenBank/DDBJ whole genome shotgun (WGS) entry which is preliminary data.</text>
</comment>
<gene>
    <name evidence="2" type="ORF">B9Z19DRAFT_683156</name>
</gene>
<evidence type="ECO:0008006" key="4">
    <source>
        <dbReference type="Google" id="ProtNLM"/>
    </source>
</evidence>
<evidence type="ECO:0000313" key="3">
    <source>
        <dbReference type="Proteomes" id="UP000244722"/>
    </source>
</evidence>
<reference evidence="2 3" key="1">
    <citation type="submission" date="2017-04" db="EMBL/GenBank/DDBJ databases">
        <title>Draft genome sequence of Tuber borchii Vittad., a whitish edible truffle.</title>
        <authorList>
            <consortium name="DOE Joint Genome Institute"/>
            <person name="Murat C."/>
            <person name="Kuo A."/>
            <person name="Barry K.W."/>
            <person name="Clum A."/>
            <person name="Dockter R.B."/>
            <person name="Fauchery L."/>
            <person name="Iotti M."/>
            <person name="Kohler A."/>
            <person name="Labutti K."/>
            <person name="Lindquist E.A."/>
            <person name="Lipzen A."/>
            <person name="Ohm R.A."/>
            <person name="Wang M."/>
            <person name="Grigoriev I.V."/>
            <person name="Zambonelli A."/>
            <person name="Martin F.M."/>
        </authorList>
    </citation>
    <scope>NUCLEOTIDE SEQUENCE [LARGE SCALE GENOMIC DNA]</scope>
    <source>
        <strain evidence="2 3">Tbo3840</strain>
    </source>
</reference>
<dbReference type="Proteomes" id="UP000244722">
    <property type="component" value="Unassembled WGS sequence"/>
</dbReference>
<feature type="region of interest" description="Disordered" evidence="1">
    <location>
        <begin position="1"/>
        <end position="82"/>
    </location>
</feature>
<dbReference type="STRING" id="42251.A0A2T6ZZB8"/>
<dbReference type="OrthoDB" id="2142040at2759"/>
<organism evidence="2 3">
    <name type="scientific">Tuber borchii</name>
    <name type="common">White truffle</name>
    <dbReference type="NCBI Taxonomy" id="42251"/>
    <lineage>
        <taxon>Eukaryota</taxon>
        <taxon>Fungi</taxon>
        <taxon>Dikarya</taxon>
        <taxon>Ascomycota</taxon>
        <taxon>Pezizomycotina</taxon>
        <taxon>Pezizomycetes</taxon>
        <taxon>Pezizales</taxon>
        <taxon>Tuberaceae</taxon>
        <taxon>Tuber</taxon>
    </lineage>
</organism>
<feature type="compositionally biased region" description="Basic and acidic residues" evidence="1">
    <location>
        <begin position="8"/>
        <end position="17"/>
    </location>
</feature>
<feature type="region of interest" description="Disordered" evidence="1">
    <location>
        <begin position="404"/>
        <end position="498"/>
    </location>
</feature>
<feature type="compositionally biased region" description="Basic and acidic residues" evidence="1">
    <location>
        <begin position="475"/>
        <end position="486"/>
    </location>
</feature>
<dbReference type="PANTHER" id="PTHR34706">
    <property type="entry name" value="SLR1338 PROTEIN"/>
    <property type="match status" value="1"/>
</dbReference>
<proteinExistence type="predicted"/>
<dbReference type="PANTHER" id="PTHR34706:SF1">
    <property type="entry name" value="VWFA DOMAIN-CONTAINING PROTEIN"/>
    <property type="match status" value="1"/>
</dbReference>
<evidence type="ECO:0000313" key="2">
    <source>
        <dbReference type="EMBL" id="PUU80842.1"/>
    </source>
</evidence>
<dbReference type="AlphaFoldDB" id="A0A2T6ZZB8"/>
<name>A0A2T6ZZB8_TUBBO</name>
<protein>
    <recommendedName>
        <fullName evidence="4">VWFA domain-containing protein</fullName>
    </recommendedName>
</protein>